<dbReference type="InterPro" id="IPR011990">
    <property type="entry name" value="TPR-like_helical_dom_sf"/>
</dbReference>
<dbReference type="Gene3D" id="3.40.50.300">
    <property type="entry name" value="P-loop containing nucleotide triphosphate hydrolases"/>
    <property type="match status" value="1"/>
</dbReference>
<dbReference type="Proteomes" id="UP000215005">
    <property type="component" value="Chromosome"/>
</dbReference>
<dbReference type="KEGG" id="ngv:CDO52_18465"/>
<name>A0A223S8T1_9ACTN</name>
<dbReference type="RefSeq" id="WP_094932572.1">
    <property type="nucleotide sequence ID" value="NZ_CP022753.1"/>
</dbReference>
<sequence length="732" mass="80354">MSGAQHNETRDVSGAVAQSETMRDFIVNMPPPEPPPVPRQFPPTDRRYTNRLTELRGVDRVVEDVVRRGRGACYLLMGPEGIGKTALMAEIGARSRAEFDESLHLDLAEVRDREGNADYAEALRRLLASLHDLTAKGMTDVDALGRRFRDITGGRRLLLFLDDVADREDVAIFTPGEGPHLMVAACRPGFVGAAAEQRDGAEVIELGRLRDRDGLRLLREYSAVDALMRDPNEGDSAEQLVDLCGGLPLALRMAATHLDRRPELTIGSLVDAVRARVFAEPGIPSAQAVIDLGLSGLSAREAELIAKAAEHPGRFFPAELGTALMGPDGPDLVAGLLEAGVLRPTGASGYSIAELARPQVRNGPTRDPDSVAVDRAVILRFFTVGHGLADLYGNGERFRLADAMDVGEFAVAPADYPQPFTTPVEAADWQDRNLGHTPGLMRLAVDIDRPDAALLLADHTWPACYNRHRLAIGTAIFGYAVRLARALGHLHGLVRCLTYLARLHLELEDWDRTAELLKEAEAAADASGEPLNRAVVLEARGLLYGHERSPAPDGEAARQALAASRAIHRERGRPRGDVLQTYQLAEGHRKDGELDRALDELRDAESRTDRRLAELDRAEDPRRSEYLVHDWKLIQGRVWLALARTLDAQGREAEAEQRAEAARRVFSDAGQPIREARALRLLAEIAERRGDSECCRALRIRTQRLYSHYHVDDEAAEIHRRIPPPSPPGASG</sequence>
<dbReference type="PRINTS" id="PR00364">
    <property type="entry name" value="DISEASERSIST"/>
</dbReference>
<evidence type="ECO:0000313" key="2">
    <source>
        <dbReference type="EMBL" id="ASU84523.1"/>
    </source>
</evidence>
<dbReference type="Gene3D" id="1.25.40.10">
    <property type="entry name" value="Tetratricopeptide repeat domain"/>
    <property type="match status" value="1"/>
</dbReference>
<dbReference type="OrthoDB" id="3432422at2"/>
<dbReference type="InterPro" id="IPR027417">
    <property type="entry name" value="P-loop_NTPase"/>
</dbReference>
<proteinExistence type="predicted"/>
<reference evidence="2 3" key="1">
    <citation type="submission" date="2017-08" db="EMBL/GenBank/DDBJ databases">
        <title>The complete genome sequence of Nocardiopsis gilva YIM 90087.</title>
        <authorList>
            <person name="Yin M."/>
            <person name="Tang S."/>
        </authorList>
    </citation>
    <scope>NUCLEOTIDE SEQUENCE [LARGE SCALE GENOMIC DNA]</scope>
    <source>
        <strain evidence="2 3">YIM 90087</strain>
    </source>
</reference>
<dbReference type="EMBL" id="CP022753">
    <property type="protein sequence ID" value="ASU84523.1"/>
    <property type="molecule type" value="Genomic_DNA"/>
</dbReference>
<evidence type="ECO:0000313" key="3">
    <source>
        <dbReference type="Proteomes" id="UP000215005"/>
    </source>
</evidence>
<dbReference type="SUPFAM" id="SSF52540">
    <property type="entry name" value="P-loop containing nucleoside triphosphate hydrolases"/>
    <property type="match status" value="1"/>
</dbReference>
<accession>A0A223S8T1</accession>
<feature type="domain" description="AAA+ ATPase" evidence="1">
    <location>
        <begin position="70"/>
        <end position="210"/>
    </location>
</feature>
<dbReference type="AlphaFoldDB" id="A0A223S8T1"/>
<keyword evidence="3" id="KW-1185">Reference proteome</keyword>
<dbReference type="SMART" id="SM00382">
    <property type="entry name" value="AAA"/>
    <property type="match status" value="1"/>
</dbReference>
<evidence type="ECO:0000259" key="1">
    <source>
        <dbReference type="SMART" id="SM00382"/>
    </source>
</evidence>
<dbReference type="PANTHER" id="PTHR47691">
    <property type="entry name" value="REGULATOR-RELATED"/>
    <property type="match status" value="1"/>
</dbReference>
<dbReference type="PANTHER" id="PTHR47691:SF3">
    <property type="entry name" value="HTH-TYPE TRANSCRIPTIONAL REGULATOR RV0890C-RELATED"/>
    <property type="match status" value="1"/>
</dbReference>
<dbReference type="SUPFAM" id="SSF48452">
    <property type="entry name" value="TPR-like"/>
    <property type="match status" value="1"/>
</dbReference>
<gene>
    <name evidence="2" type="ORF">CDO52_18465</name>
</gene>
<dbReference type="InterPro" id="IPR003593">
    <property type="entry name" value="AAA+_ATPase"/>
</dbReference>
<dbReference type="GO" id="GO:0043531">
    <property type="term" value="F:ADP binding"/>
    <property type="evidence" value="ECO:0007669"/>
    <property type="project" value="InterPro"/>
</dbReference>
<organism evidence="2 3">
    <name type="scientific">Nocardiopsis gilva YIM 90087</name>
    <dbReference type="NCBI Taxonomy" id="1235441"/>
    <lineage>
        <taxon>Bacteria</taxon>
        <taxon>Bacillati</taxon>
        <taxon>Actinomycetota</taxon>
        <taxon>Actinomycetes</taxon>
        <taxon>Streptosporangiales</taxon>
        <taxon>Nocardiopsidaceae</taxon>
        <taxon>Nocardiopsis</taxon>
    </lineage>
</organism>
<protein>
    <recommendedName>
        <fullName evidence="1">AAA+ ATPase domain-containing protein</fullName>
    </recommendedName>
</protein>